<accession>A0ABQ9IY37</accession>
<reference evidence="2" key="1">
    <citation type="journal article" date="2023" name="Insect Mol. Biol.">
        <title>Genome sequencing provides insights into the evolution of gene families encoding plant cell wall-degrading enzymes in longhorned beetles.</title>
        <authorList>
            <person name="Shin N.R."/>
            <person name="Okamura Y."/>
            <person name="Kirsch R."/>
            <person name="Pauchet Y."/>
        </authorList>
    </citation>
    <scope>NUCLEOTIDE SEQUENCE</scope>
    <source>
        <strain evidence="2">MMC_N1</strain>
    </source>
</reference>
<protein>
    <recommendedName>
        <fullName evidence="1">DUF5641 domain-containing protein</fullName>
    </recommendedName>
</protein>
<dbReference type="PANTHER" id="PTHR47331:SF6">
    <property type="entry name" value="DOUBLECORTIN DOMAIN-CONTAINING PROTEIN"/>
    <property type="match status" value="1"/>
</dbReference>
<proteinExistence type="predicted"/>
<dbReference type="InterPro" id="IPR008042">
    <property type="entry name" value="Retrotrans_Pao"/>
</dbReference>
<gene>
    <name evidence="2" type="ORF">NQ317_017895</name>
</gene>
<name>A0ABQ9IY37_9CUCU</name>
<organism evidence="2 3">
    <name type="scientific">Molorchus minor</name>
    <dbReference type="NCBI Taxonomy" id="1323400"/>
    <lineage>
        <taxon>Eukaryota</taxon>
        <taxon>Metazoa</taxon>
        <taxon>Ecdysozoa</taxon>
        <taxon>Arthropoda</taxon>
        <taxon>Hexapoda</taxon>
        <taxon>Insecta</taxon>
        <taxon>Pterygota</taxon>
        <taxon>Neoptera</taxon>
        <taxon>Endopterygota</taxon>
        <taxon>Coleoptera</taxon>
        <taxon>Polyphaga</taxon>
        <taxon>Cucujiformia</taxon>
        <taxon>Chrysomeloidea</taxon>
        <taxon>Cerambycidae</taxon>
        <taxon>Lamiinae</taxon>
        <taxon>Monochamini</taxon>
        <taxon>Molorchus</taxon>
    </lineage>
</organism>
<dbReference type="InterPro" id="IPR040676">
    <property type="entry name" value="DUF5641"/>
</dbReference>
<evidence type="ECO:0000313" key="2">
    <source>
        <dbReference type="EMBL" id="KAJ8968842.1"/>
    </source>
</evidence>
<sequence length="965" mass="109447">MVTTKLDSVTRREWETKNTNQTKIPTLTELISFLNERCNLLENLAPGPSDQRERTKTKSFVLNEDNKVYCKLCSGNHYINKCERLLALPPDKQLDIKLKLVPAVRIVKYAPNVIIHYCILITHNQSAQITQTSNLASNNSNIQGEQNVRPPISNNTINNNEIASDANNQQQTLSHFTKNTQGQTLLCTAIVNVNDKFGNNHHCRAVLDSASESHFCTEELANKLQVNKFNINIAVSGINKSSSQLTHYTNLTIRSNTNNYQTSINCLIIPSVLLTIYLQFHLISIPCKYLKKLNSQILHLMNRISAELFWRLIRVGQITLGKTQTDSTKYSARLGSFGELLQSKINCFSVKCNLISTSDIDNNLNKFWEIEERGKTVPFSSEEQSVEDYFTATTERGTDGKFIVRLPLKQSPNVLGESKQIALKPSFTLNKWASNSPDVLNVILDLNPNSIVNIGLLWKSNVDTLNYDITHKSHEQVPSKRSVLSSIAQIFDPLGLVGPVIALAKMLLQRLWLLKVTWDEPLPTDIFVEWQRYSDNLKCLNKIQVPRNVLCDSPVSIELHGFSDASLSAYGCCIYVRTVDGFGNSHVNLLCAKSKVSPLKCITIPRLELCGALLLAQLIDKVKFSLDIKFETIYLWCDSTIVLAWIKSVPTKYKIFIANRVAEIQSLTNTSNWHYINTLENPADVISRGLNPQDLINNTLWWCGPNWLREHHNSWHTSSSISDINLSHNECELELRTKTVNSAISVVNKLNIFERYSSFTRLQRVFAYILRYKNNLLKSRNPSQIGPLTTNELNSSINYLARLVQAEAFSQELSDLNTKSVVNNNSKLLRLNPFLDDFGLIRVGGRIRYSELSKNKKHPVVLPQNHIFSKLLVDCEHKRLLHAGPQSVLFSLRERFWIISGRKLVRQYLLRTKRMPPLMWTLGRILQLHPGKDGVVRVATVKTASGVYKRPVTKLCVLPNSESCE</sequence>
<feature type="domain" description="DUF5641" evidence="1">
    <location>
        <begin position="909"/>
        <end position="958"/>
    </location>
</feature>
<comment type="caution">
    <text evidence="2">The sequence shown here is derived from an EMBL/GenBank/DDBJ whole genome shotgun (WGS) entry which is preliminary data.</text>
</comment>
<dbReference type="EMBL" id="JAPWTJ010001923">
    <property type="protein sequence ID" value="KAJ8968842.1"/>
    <property type="molecule type" value="Genomic_DNA"/>
</dbReference>
<evidence type="ECO:0000259" key="1">
    <source>
        <dbReference type="Pfam" id="PF18701"/>
    </source>
</evidence>
<keyword evidence="3" id="KW-1185">Reference proteome</keyword>
<dbReference type="Proteomes" id="UP001162164">
    <property type="component" value="Unassembled WGS sequence"/>
</dbReference>
<dbReference type="Pfam" id="PF05380">
    <property type="entry name" value="Peptidase_A17"/>
    <property type="match status" value="1"/>
</dbReference>
<evidence type="ECO:0000313" key="3">
    <source>
        <dbReference type="Proteomes" id="UP001162164"/>
    </source>
</evidence>
<dbReference type="PANTHER" id="PTHR47331">
    <property type="entry name" value="PHD-TYPE DOMAIN-CONTAINING PROTEIN"/>
    <property type="match status" value="1"/>
</dbReference>
<dbReference type="Pfam" id="PF18701">
    <property type="entry name" value="DUF5641"/>
    <property type="match status" value="1"/>
</dbReference>